<evidence type="ECO:0000256" key="1">
    <source>
        <dbReference type="ARBA" id="ARBA00023015"/>
    </source>
</evidence>
<dbReference type="InterPro" id="IPR036271">
    <property type="entry name" value="Tet_transcr_reg_TetR-rel_C_sf"/>
</dbReference>
<feature type="domain" description="HTH tetR-type" evidence="5">
    <location>
        <begin position="6"/>
        <end position="66"/>
    </location>
</feature>
<name>A0A0B5QEG9_CLOBE</name>
<evidence type="ECO:0000256" key="4">
    <source>
        <dbReference type="PROSITE-ProRule" id="PRU00335"/>
    </source>
</evidence>
<gene>
    <name evidence="7" type="ORF">DFH45_003548</name>
    <name evidence="6" type="ORF">LF65_04108</name>
</gene>
<accession>A0A0B5QEG9</accession>
<dbReference type="Proteomes" id="UP000031866">
    <property type="component" value="Chromosome"/>
</dbReference>
<dbReference type="SUPFAM" id="SSF48498">
    <property type="entry name" value="Tetracyclin repressor-like, C-terminal domain"/>
    <property type="match status" value="1"/>
</dbReference>
<dbReference type="Pfam" id="PF00440">
    <property type="entry name" value="TetR_N"/>
    <property type="match status" value="1"/>
</dbReference>
<evidence type="ECO:0000313" key="8">
    <source>
        <dbReference type="Proteomes" id="UP000031866"/>
    </source>
</evidence>
<dbReference type="PANTHER" id="PTHR47506:SF10">
    <property type="entry name" value="TRANSCRIPTIONAL REGULATORY PROTEIN"/>
    <property type="match status" value="1"/>
</dbReference>
<evidence type="ECO:0000313" key="7">
    <source>
        <dbReference type="EMBL" id="NRV10585.1"/>
    </source>
</evidence>
<keyword evidence="2 4" id="KW-0238">DNA-binding</keyword>
<reference evidence="8" key="1">
    <citation type="submission" date="2014-12" db="EMBL/GenBank/DDBJ databases">
        <title>Genome sequence of Clostridium beijerinckii strain 59B.</title>
        <authorList>
            <person name="Little G.T."/>
            <person name="Minton N.P."/>
        </authorList>
    </citation>
    <scope>NUCLEOTIDE SEQUENCE [LARGE SCALE GENOMIC DNA]</scope>
    <source>
        <strain evidence="8">59B</strain>
    </source>
</reference>
<evidence type="ECO:0000313" key="6">
    <source>
        <dbReference type="EMBL" id="AJH00650.1"/>
    </source>
</evidence>
<dbReference type="AlphaFoldDB" id="A0A0B5QEG9"/>
<evidence type="ECO:0000256" key="3">
    <source>
        <dbReference type="ARBA" id="ARBA00023163"/>
    </source>
</evidence>
<dbReference type="SUPFAM" id="SSF46689">
    <property type="entry name" value="Homeodomain-like"/>
    <property type="match status" value="1"/>
</dbReference>
<dbReference type="OrthoDB" id="9814703at2"/>
<dbReference type="Proteomes" id="UP000821656">
    <property type="component" value="Unassembled WGS sequence"/>
</dbReference>
<dbReference type="Pfam" id="PF16925">
    <property type="entry name" value="TetR_C_13"/>
    <property type="match status" value="1"/>
</dbReference>
<dbReference type="EMBL" id="CP010086">
    <property type="protein sequence ID" value="AJH00650.1"/>
    <property type="molecule type" value="Genomic_DNA"/>
</dbReference>
<keyword evidence="3" id="KW-0804">Transcription</keyword>
<dbReference type="RefSeq" id="WP_041898544.1">
    <property type="nucleotide sequence ID" value="NZ_CP010086.2"/>
</dbReference>
<organism evidence="6 8">
    <name type="scientific">Clostridium beijerinckii</name>
    <name type="common">Clostridium MP</name>
    <dbReference type="NCBI Taxonomy" id="1520"/>
    <lineage>
        <taxon>Bacteria</taxon>
        <taxon>Bacillati</taxon>
        <taxon>Bacillota</taxon>
        <taxon>Clostridia</taxon>
        <taxon>Eubacteriales</taxon>
        <taxon>Clostridiaceae</taxon>
        <taxon>Clostridium</taxon>
    </lineage>
</organism>
<dbReference type="GO" id="GO:0003677">
    <property type="term" value="F:DNA binding"/>
    <property type="evidence" value="ECO:0007669"/>
    <property type="project" value="UniProtKB-UniRule"/>
</dbReference>
<evidence type="ECO:0000259" key="5">
    <source>
        <dbReference type="PROSITE" id="PS50977"/>
    </source>
</evidence>
<proteinExistence type="predicted"/>
<dbReference type="InterPro" id="IPR011075">
    <property type="entry name" value="TetR_C"/>
</dbReference>
<protein>
    <submittedName>
        <fullName evidence="6">TetR family transcriptional regulator</fullName>
    </submittedName>
    <submittedName>
        <fullName evidence="7">TetR/AcrR family transcriptional repressor of nem operon</fullName>
    </submittedName>
</protein>
<dbReference type="InterPro" id="IPR009057">
    <property type="entry name" value="Homeodomain-like_sf"/>
</dbReference>
<reference evidence="6" key="2">
    <citation type="submission" date="2016-02" db="EMBL/GenBank/DDBJ databases">
        <title>Genome sequence of Clostridium beijerinckii strain 59B.</title>
        <authorList>
            <person name="Little G.T."/>
            <person name="Minton N.P."/>
        </authorList>
    </citation>
    <scope>NUCLEOTIDE SEQUENCE</scope>
    <source>
        <strain evidence="6">NCIMB 14988</strain>
    </source>
</reference>
<dbReference type="PROSITE" id="PS50977">
    <property type="entry name" value="HTH_TETR_2"/>
    <property type="match status" value="1"/>
</dbReference>
<dbReference type="PANTHER" id="PTHR47506">
    <property type="entry name" value="TRANSCRIPTIONAL REGULATORY PROTEIN"/>
    <property type="match status" value="1"/>
</dbReference>
<dbReference type="Gene3D" id="1.10.10.60">
    <property type="entry name" value="Homeodomain-like"/>
    <property type="match status" value="1"/>
</dbReference>
<dbReference type="EMBL" id="JABSXK010000001">
    <property type="protein sequence ID" value="NRV10585.1"/>
    <property type="molecule type" value="Genomic_DNA"/>
</dbReference>
<dbReference type="Gene3D" id="1.10.357.10">
    <property type="entry name" value="Tetracycline Repressor, domain 2"/>
    <property type="match status" value="1"/>
</dbReference>
<feature type="DNA-binding region" description="H-T-H motif" evidence="4">
    <location>
        <begin position="29"/>
        <end position="48"/>
    </location>
</feature>
<keyword evidence="1" id="KW-0805">Transcription regulation</keyword>
<sequence>MGRSREFDENVVLQKAMELFWKQGYEKTSLNDLVEHMGIHRRSLYDTFGDKHTLFLRTVDFYAELIKNKMQAGISHAETAKQAIKFIFDFTIEGYEDKQWGCLIVNSATEMALRDKEIEEKVEKIFMQTEQLLADLVRKGQQTGEFSCKYDPEVLSEILQNTLLGIRVQLRMSASKEKLHRIADFFMDLLNS</sequence>
<dbReference type="STRING" id="1520.LF65_04108"/>
<reference evidence="7" key="3">
    <citation type="submission" date="2020-05" db="EMBL/GenBank/DDBJ databases">
        <title>Genomic insights into acetone-butanol-ethanol (ABE) fermentation by sequencing solventogenic clostridia strains.</title>
        <authorList>
            <person name="Brown S."/>
        </authorList>
    </citation>
    <scope>NUCLEOTIDE SEQUENCE</scope>
    <source>
        <strain evidence="7">DJ126</strain>
    </source>
</reference>
<dbReference type="PRINTS" id="PR00455">
    <property type="entry name" value="HTHTETR"/>
</dbReference>
<dbReference type="KEGG" id="cbei:LF65_04108"/>
<evidence type="ECO:0000256" key="2">
    <source>
        <dbReference type="ARBA" id="ARBA00023125"/>
    </source>
</evidence>
<dbReference type="InterPro" id="IPR001647">
    <property type="entry name" value="HTH_TetR"/>
</dbReference>